<reference evidence="4" key="1">
    <citation type="submission" date="2011-07" db="EMBL/GenBank/DDBJ databases">
        <authorList>
            <person name="Stanhope M.J."/>
            <person name="Durkin A.S."/>
            <person name="Hostetler J."/>
            <person name="Kim M."/>
            <person name="Radune D."/>
            <person name="Singh I."/>
            <person name="Town C.D."/>
        </authorList>
    </citation>
    <scope>NUCLEOTIDE SEQUENCE [LARGE SCALE GENOMIC DNA]</scope>
    <source>
        <strain evidence="4">HS-6</strain>
    </source>
</reference>
<dbReference type="RefSeq" id="WP_004229275.1">
    <property type="nucleotide sequence ID" value="NZ_AEUV02000002.1"/>
</dbReference>
<organism evidence="4 5">
    <name type="scientific">Streptococcus criceti HS-6</name>
    <dbReference type="NCBI Taxonomy" id="873449"/>
    <lineage>
        <taxon>Bacteria</taxon>
        <taxon>Bacillati</taxon>
        <taxon>Bacillota</taxon>
        <taxon>Bacilli</taxon>
        <taxon>Lactobacillales</taxon>
        <taxon>Streptococcaceae</taxon>
        <taxon>Streptococcus</taxon>
    </lineage>
</organism>
<dbReference type="Proteomes" id="UP000004322">
    <property type="component" value="Unassembled WGS sequence"/>
</dbReference>
<keyword evidence="2" id="KW-1133">Transmembrane helix</keyword>
<dbReference type="SMART" id="SM00530">
    <property type="entry name" value="HTH_XRE"/>
    <property type="match status" value="1"/>
</dbReference>
<dbReference type="PANTHER" id="PTHR46558:SF13">
    <property type="entry name" value="HTH-TYPE TRANSCRIPTIONAL REGULATOR IMMR"/>
    <property type="match status" value="1"/>
</dbReference>
<dbReference type="InterPro" id="IPR010982">
    <property type="entry name" value="Lambda_DNA-bd_dom_sf"/>
</dbReference>
<evidence type="ECO:0000313" key="5">
    <source>
        <dbReference type="Proteomes" id="UP000004322"/>
    </source>
</evidence>
<dbReference type="CDD" id="cd00093">
    <property type="entry name" value="HTH_XRE"/>
    <property type="match status" value="1"/>
</dbReference>
<evidence type="ECO:0000256" key="1">
    <source>
        <dbReference type="ARBA" id="ARBA00023125"/>
    </source>
</evidence>
<dbReference type="Pfam" id="PF01381">
    <property type="entry name" value="HTH_3"/>
    <property type="match status" value="1"/>
</dbReference>
<dbReference type="InterPro" id="IPR001387">
    <property type="entry name" value="Cro/C1-type_HTH"/>
</dbReference>
<dbReference type="OrthoDB" id="9805856at2"/>
<proteinExistence type="predicted"/>
<keyword evidence="1" id="KW-0238">DNA-binding</keyword>
<dbReference type="Gene3D" id="1.10.260.40">
    <property type="entry name" value="lambda repressor-like DNA-binding domains"/>
    <property type="match status" value="1"/>
</dbReference>
<keyword evidence="5" id="KW-1185">Reference proteome</keyword>
<dbReference type="SUPFAM" id="SSF47413">
    <property type="entry name" value="lambda repressor-like DNA-binding domains"/>
    <property type="match status" value="1"/>
</dbReference>
<dbReference type="PROSITE" id="PS50943">
    <property type="entry name" value="HTH_CROC1"/>
    <property type="match status" value="1"/>
</dbReference>
<dbReference type="eggNOG" id="COG1396">
    <property type="taxonomic scope" value="Bacteria"/>
</dbReference>
<accession>G5JPP9</accession>
<gene>
    <name evidence="4" type="ORF">STRCR_0404</name>
</gene>
<dbReference type="AlphaFoldDB" id="G5JPP9"/>
<evidence type="ECO:0000313" key="4">
    <source>
        <dbReference type="EMBL" id="EHI75162.1"/>
    </source>
</evidence>
<dbReference type="STRING" id="873449.STRCR_0404"/>
<protein>
    <recommendedName>
        <fullName evidence="3">HTH cro/C1-type domain-containing protein</fullName>
    </recommendedName>
</protein>
<evidence type="ECO:0000259" key="3">
    <source>
        <dbReference type="PROSITE" id="PS50943"/>
    </source>
</evidence>
<name>G5JPP9_STRCG</name>
<comment type="caution">
    <text evidence="4">The sequence shown here is derived from an EMBL/GenBank/DDBJ whole genome shotgun (WGS) entry which is preliminary data.</text>
</comment>
<keyword evidence="2" id="KW-0812">Transmembrane</keyword>
<sequence length="118" mass="13305">MTTFSEQLKSLRSAKNISQEVLAQELFISRQAISKWENGEATPDLDNLVKLAEIFQVSLDQLILGKEPEKIIERVIEKDGNRPMNIWEFCDKNRGLVIIICFLIFLSIGALAGALGDR</sequence>
<dbReference type="EMBL" id="AEUV02000002">
    <property type="protein sequence ID" value="EHI75162.1"/>
    <property type="molecule type" value="Genomic_DNA"/>
</dbReference>
<feature type="domain" description="HTH cro/C1-type" evidence="3">
    <location>
        <begin position="8"/>
        <end position="62"/>
    </location>
</feature>
<dbReference type="GO" id="GO:0003677">
    <property type="term" value="F:DNA binding"/>
    <property type="evidence" value="ECO:0007669"/>
    <property type="project" value="UniProtKB-KW"/>
</dbReference>
<dbReference type="PANTHER" id="PTHR46558">
    <property type="entry name" value="TRACRIPTIONAL REGULATORY PROTEIN-RELATED-RELATED"/>
    <property type="match status" value="1"/>
</dbReference>
<feature type="transmembrane region" description="Helical" evidence="2">
    <location>
        <begin position="96"/>
        <end position="115"/>
    </location>
</feature>
<evidence type="ECO:0000256" key="2">
    <source>
        <dbReference type="SAM" id="Phobius"/>
    </source>
</evidence>
<keyword evidence="2" id="KW-0472">Membrane</keyword>